<dbReference type="SMART" id="SM00332">
    <property type="entry name" value="PP2Cc"/>
    <property type="match status" value="1"/>
</dbReference>
<comment type="cofactor">
    <cofactor evidence="2">
        <name>Mg(2+)</name>
        <dbReference type="ChEBI" id="CHEBI:18420"/>
    </cofactor>
</comment>
<dbReference type="Proteomes" id="UP000087171">
    <property type="component" value="Chromosome Ca5"/>
</dbReference>
<gene>
    <name evidence="15" type="primary">LOC101505033</name>
</gene>
<protein>
    <recommendedName>
        <fullName evidence="4">protein-serine/threonine phosphatase</fullName>
        <ecNumber evidence="4">3.1.3.16</ecNumber>
    </recommendedName>
</protein>
<dbReference type="InterPro" id="IPR000222">
    <property type="entry name" value="PP2C_BS"/>
</dbReference>
<dbReference type="PANTHER" id="PTHR47992">
    <property type="entry name" value="PROTEIN PHOSPHATASE"/>
    <property type="match status" value="1"/>
</dbReference>
<dbReference type="GeneID" id="101505033"/>
<dbReference type="Gene3D" id="3.60.40.10">
    <property type="entry name" value="PPM-type phosphatase domain"/>
    <property type="match status" value="1"/>
</dbReference>
<name>A0A1S2Y6T6_CICAR</name>
<reference evidence="14" key="1">
    <citation type="journal article" date="2013" name="Nat. Biotechnol.">
        <title>Draft genome sequence of chickpea (Cicer arietinum) provides a resource for trait improvement.</title>
        <authorList>
            <person name="Varshney R.K."/>
            <person name="Song C."/>
            <person name="Saxena R.K."/>
            <person name="Azam S."/>
            <person name="Yu S."/>
            <person name="Sharpe A.G."/>
            <person name="Cannon S."/>
            <person name="Baek J."/>
            <person name="Rosen B.D."/>
            <person name="Tar'an B."/>
            <person name="Millan T."/>
            <person name="Zhang X."/>
            <person name="Ramsay L.D."/>
            <person name="Iwata A."/>
            <person name="Wang Y."/>
            <person name="Nelson W."/>
            <person name="Farmer A.D."/>
            <person name="Gaur P.M."/>
            <person name="Soderlund C."/>
            <person name="Penmetsa R.V."/>
            <person name="Xu C."/>
            <person name="Bharti A.K."/>
            <person name="He W."/>
            <person name="Winter P."/>
            <person name="Zhao S."/>
            <person name="Hane J.K."/>
            <person name="Carrasquilla-Garcia N."/>
            <person name="Condie J.A."/>
            <person name="Upadhyaya H.D."/>
            <person name="Luo M.C."/>
            <person name="Thudi M."/>
            <person name="Gowda C.L."/>
            <person name="Singh N.P."/>
            <person name="Lichtenzveig J."/>
            <person name="Gali K.K."/>
            <person name="Rubio J."/>
            <person name="Nadarajan N."/>
            <person name="Dolezel J."/>
            <person name="Bansal K.C."/>
            <person name="Xu X."/>
            <person name="Edwards D."/>
            <person name="Zhang G."/>
            <person name="Kahl G."/>
            <person name="Gil J."/>
            <person name="Singh K.B."/>
            <person name="Datta S.K."/>
            <person name="Jackson S.A."/>
            <person name="Wang J."/>
            <person name="Cook D.R."/>
        </authorList>
    </citation>
    <scope>NUCLEOTIDE SEQUENCE [LARGE SCALE GENOMIC DNA]</scope>
    <source>
        <strain evidence="14">cv. CDC Frontier</strain>
    </source>
</reference>
<keyword evidence="6 12" id="KW-0378">Hydrolase</keyword>
<comment type="cofactor">
    <cofactor evidence="1">
        <name>Mn(2+)</name>
        <dbReference type="ChEBI" id="CHEBI:29035"/>
    </cofactor>
</comment>
<dbReference type="KEGG" id="cam:101505033"/>
<accession>A0A1S2Y6T6</accession>
<keyword evidence="8 12" id="KW-0904">Protein phosphatase</keyword>
<evidence type="ECO:0000256" key="5">
    <source>
        <dbReference type="ARBA" id="ARBA00022723"/>
    </source>
</evidence>
<evidence type="ECO:0000256" key="11">
    <source>
        <dbReference type="ARBA" id="ARBA00048336"/>
    </source>
</evidence>
<dbReference type="GO" id="GO:0046872">
    <property type="term" value="F:metal ion binding"/>
    <property type="evidence" value="ECO:0007669"/>
    <property type="project" value="UniProtKB-KW"/>
</dbReference>
<sequence>MSCSVAVSNSSVFSLSSSSHYYTKSSIISSSSEPLTLALPILNSPSTTSSCSSHSSPVLKRKRPTKLHIPVVSSLTIDVLPVVPSPSSAKNVVEVEGCGFSVYCKRGSRKHMEDRYSASVDLHGEPNQAFFGIFDGHGGTKASEFAANNLENNVLKEVIRRDESDIEEAVKHGYLNTDSDFLKEDLNGGSCCVTALIRNGNLVVSNAGDCRAVISRAGVAEALTSDHKPSRKDEKDRIETQGGYVDMCRGVWRIQGSLAVSRSIGDRHMKQWVIAEPETNIIKIEHHHDLLILASDGLWEKVSNQEAVDIARPFCVEGNDRQGPFQACKKLVDLSASRGSIDDVSVMIIKLHNYI</sequence>
<dbReference type="EC" id="3.1.3.16" evidence="4"/>
<proteinExistence type="inferred from homology"/>
<evidence type="ECO:0000256" key="1">
    <source>
        <dbReference type="ARBA" id="ARBA00001936"/>
    </source>
</evidence>
<keyword evidence="14" id="KW-1185">Reference proteome</keyword>
<comment type="similarity">
    <text evidence="3 12">Belongs to the PP2C family.</text>
</comment>
<dbReference type="InterPro" id="IPR001932">
    <property type="entry name" value="PPM-type_phosphatase-like_dom"/>
</dbReference>
<reference evidence="15" key="2">
    <citation type="submission" date="2025-08" db="UniProtKB">
        <authorList>
            <consortium name="RefSeq"/>
        </authorList>
    </citation>
    <scope>IDENTIFICATION</scope>
    <source>
        <tissue evidence="15">Etiolated seedlings</tissue>
    </source>
</reference>
<evidence type="ECO:0000256" key="8">
    <source>
        <dbReference type="ARBA" id="ARBA00022912"/>
    </source>
</evidence>
<comment type="catalytic activity">
    <reaction evidence="10">
        <text>O-phospho-L-seryl-[protein] + H2O = L-seryl-[protein] + phosphate</text>
        <dbReference type="Rhea" id="RHEA:20629"/>
        <dbReference type="Rhea" id="RHEA-COMP:9863"/>
        <dbReference type="Rhea" id="RHEA-COMP:11604"/>
        <dbReference type="ChEBI" id="CHEBI:15377"/>
        <dbReference type="ChEBI" id="CHEBI:29999"/>
        <dbReference type="ChEBI" id="CHEBI:43474"/>
        <dbReference type="ChEBI" id="CHEBI:83421"/>
        <dbReference type="EC" id="3.1.3.16"/>
    </reaction>
</comment>
<dbReference type="InterPro" id="IPR036457">
    <property type="entry name" value="PPM-type-like_dom_sf"/>
</dbReference>
<dbReference type="PaxDb" id="3827-XP_004500280.1"/>
<dbReference type="AlphaFoldDB" id="A0A1S2Y6T6"/>
<dbReference type="SUPFAM" id="SSF81606">
    <property type="entry name" value="PP2C-like"/>
    <property type="match status" value="1"/>
</dbReference>
<dbReference type="FunFam" id="3.60.40.10:FF:000044">
    <property type="entry name" value="probable protein phosphatase 2C 25"/>
    <property type="match status" value="1"/>
</dbReference>
<evidence type="ECO:0000256" key="12">
    <source>
        <dbReference type="RuleBase" id="RU003465"/>
    </source>
</evidence>
<feature type="domain" description="PPM-type phosphatase" evidence="13">
    <location>
        <begin position="99"/>
        <end position="351"/>
    </location>
</feature>
<evidence type="ECO:0000256" key="9">
    <source>
        <dbReference type="ARBA" id="ARBA00023211"/>
    </source>
</evidence>
<evidence type="ECO:0000259" key="13">
    <source>
        <dbReference type="PROSITE" id="PS51746"/>
    </source>
</evidence>
<keyword evidence="7" id="KW-0460">Magnesium</keyword>
<dbReference type="eggNOG" id="KOG0698">
    <property type="taxonomic scope" value="Eukaryota"/>
</dbReference>
<dbReference type="OrthoDB" id="10264738at2759"/>
<dbReference type="RefSeq" id="XP_004500280.1">
    <property type="nucleotide sequence ID" value="XM_004500223.3"/>
</dbReference>
<evidence type="ECO:0000256" key="6">
    <source>
        <dbReference type="ARBA" id="ARBA00022801"/>
    </source>
</evidence>
<dbReference type="CDD" id="cd00143">
    <property type="entry name" value="PP2Cc"/>
    <property type="match status" value="1"/>
</dbReference>
<evidence type="ECO:0000256" key="4">
    <source>
        <dbReference type="ARBA" id="ARBA00013081"/>
    </source>
</evidence>
<keyword evidence="5" id="KW-0479">Metal-binding</keyword>
<keyword evidence="9" id="KW-0464">Manganese</keyword>
<dbReference type="InterPro" id="IPR015655">
    <property type="entry name" value="PP2C"/>
</dbReference>
<evidence type="ECO:0000256" key="2">
    <source>
        <dbReference type="ARBA" id="ARBA00001946"/>
    </source>
</evidence>
<dbReference type="GO" id="GO:0004722">
    <property type="term" value="F:protein serine/threonine phosphatase activity"/>
    <property type="evidence" value="ECO:0007669"/>
    <property type="project" value="UniProtKB-EC"/>
</dbReference>
<dbReference type="Pfam" id="PF00481">
    <property type="entry name" value="PP2C"/>
    <property type="match status" value="1"/>
</dbReference>
<evidence type="ECO:0000256" key="3">
    <source>
        <dbReference type="ARBA" id="ARBA00006702"/>
    </source>
</evidence>
<comment type="catalytic activity">
    <reaction evidence="11">
        <text>O-phospho-L-threonyl-[protein] + H2O = L-threonyl-[protein] + phosphate</text>
        <dbReference type="Rhea" id="RHEA:47004"/>
        <dbReference type="Rhea" id="RHEA-COMP:11060"/>
        <dbReference type="Rhea" id="RHEA-COMP:11605"/>
        <dbReference type="ChEBI" id="CHEBI:15377"/>
        <dbReference type="ChEBI" id="CHEBI:30013"/>
        <dbReference type="ChEBI" id="CHEBI:43474"/>
        <dbReference type="ChEBI" id="CHEBI:61977"/>
        <dbReference type="EC" id="3.1.3.16"/>
    </reaction>
</comment>
<dbReference type="PROSITE" id="PS01032">
    <property type="entry name" value="PPM_1"/>
    <property type="match status" value="1"/>
</dbReference>
<dbReference type="GO" id="GO:0009738">
    <property type="term" value="P:abscisic acid-activated signaling pathway"/>
    <property type="evidence" value="ECO:0007669"/>
    <property type="project" value="UniProtKB-ARBA"/>
</dbReference>
<evidence type="ECO:0000313" key="14">
    <source>
        <dbReference type="Proteomes" id="UP000087171"/>
    </source>
</evidence>
<dbReference type="PROSITE" id="PS51746">
    <property type="entry name" value="PPM_2"/>
    <property type="match status" value="1"/>
</dbReference>
<evidence type="ECO:0000256" key="10">
    <source>
        <dbReference type="ARBA" id="ARBA00047761"/>
    </source>
</evidence>
<organism evidence="14 15">
    <name type="scientific">Cicer arietinum</name>
    <name type="common">Chickpea</name>
    <name type="synonym">Garbanzo</name>
    <dbReference type="NCBI Taxonomy" id="3827"/>
    <lineage>
        <taxon>Eukaryota</taxon>
        <taxon>Viridiplantae</taxon>
        <taxon>Streptophyta</taxon>
        <taxon>Embryophyta</taxon>
        <taxon>Tracheophyta</taxon>
        <taxon>Spermatophyta</taxon>
        <taxon>Magnoliopsida</taxon>
        <taxon>eudicotyledons</taxon>
        <taxon>Gunneridae</taxon>
        <taxon>Pentapetalae</taxon>
        <taxon>rosids</taxon>
        <taxon>fabids</taxon>
        <taxon>Fabales</taxon>
        <taxon>Fabaceae</taxon>
        <taxon>Papilionoideae</taxon>
        <taxon>50 kb inversion clade</taxon>
        <taxon>NPAAA clade</taxon>
        <taxon>Hologalegina</taxon>
        <taxon>IRL clade</taxon>
        <taxon>Cicereae</taxon>
        <taxon>Cicer</taxon>
    </lineage>
</organism>
<evidence type="ECO:0000256" key="7">
    <source>
        <dbReference type="ARBA" id="ARBA00022842"/>
    </source>
</evidence>
<evidence type="ECO:0000313" key="15">
    <source>
        <dbReference type="RefSeq" id="XP_004500280.1"/>
    </source>
</evidence>